<gene>
    <name evidence="2" type="ORF">SAMN05428953_101211</name>
</gene>
<organism evidence="2 3">
    <name type="scientific">Mesorhizobium muleiense</name>
    <dbReference type="NCBI Taxonomy" id="1004279"/>
    <lineage>
        <taxon>Bacteria</taxon>
        <taxon>Pseudomonadati</taxon>
        <taxon>Pseudomonadota</taxon>
        <taxon>Alphaproteobacteria</taxon>
        <taxon>Hyphomicrobiales</taxon>
        <taxon>Phyllobacteriaceae</taxon>
        <taxon>Mesorhizobium</taxon>
    </lineage>
</organism>
<dbReference type="RefSeq" id="WP_091590065.1">
    <property type="nucleotide sequence ID" value="NZ_FNEE01000001.1"/>
</dbReference>
<proteinExistence type="predicted"/>
<evidence type="ECO:0000313" key="2">
    <source>
        <dbReference type="EMBL" id="SDI11962.1"/>
    </source>
</evidence>
<dbReference type="Proteomes" id="UP000198894">
    <property type="component" value="Unassembled WGS sequence"/>
</dbReference>
<dbReference type="EMBL" id="FNEE01000001">
    <property type="protein sequence ID" value="SDI11962.1"/>
    <property type="molecule type" value="Genomic_DNA"/>
</dbReference>
<feature type="compositionally biased region" description="Polar residues" evidence="1">
    <location>
        <begin position="26"/>
        <end position="60"/>
    </location>
</feature>
<accession>A0A1G8HZH9</accession>
<keyword evidence="3" id="KW-1185">Reference proteome</keyword>
<protein>
    <submittedName>
        <fullName evidence="2">Uncharacterized protein</fullName>
    </submittedName>
</protein>
<evidence type="ECO:0000313" key="3">
    <source>
        <dbReference type="Proteomes" id="UP000198894"/>
    </source>
</evidence>
<name>A0A1G8HZH9_9HYPH</name>
<reference evidence="3" key="1">
    <citation type="submission" date="2016-10" db="EMBL/GenBank/DDBJ databases">
        <authorList>
            <person name="Varghese N."/>
            <person name="Submissions S."/>
        </authorList>
    </citation>
    <scope>NUCLEOTIDE SEQUENCE [LARGE SCALE GENOMIC DNA]</scope>
    <source>
        <strain evidence="3">CGMCC 1.11022</strain>
    </source>
</reference>
<dbReference type="AlphaFoldDB" id="A0A1G8HZH9"/>
<sequence length="60" mass="6491">MSTKPPPVPTENQSPKGPGDKKSVPVDQTQHSHSAPNPDKQGQQGNTKVNTTHQGHQQDR</sequence>
<evidence type="ECO:0000256" key="1">
    <source>
        <dbReference type="SAM" id="MobiDB-lite"/>
    </source>
</evidence>
<feature type="region of interest" description="Disordered" evidence="1">
    <location>
        <begin position="1"/>
        <end position="60"/>
    </location>
</feature>